<name>A0A369JWN8_HYPMA</name>
<keyword evidence="1" id="KW-0732">Signal</keyword>
<dbReference type="AlphaFoldDB" id="A0A369JWN8"/>
<feature type="signal peptide" evidence="1">
    <location>
        <begin position="1"/>
        <end position="19"/>
    </location>
</feature>
<keyword evidence="3" id="KW-1185">Reference proteome</keyword>
<dbReference type="EMBL" id="LUEZ02000045">
    <property type="protein sequence ID" value="RDB24063.1"/>
    <property type="molecule type" value="Genomic_DNA"/>
</dbReference>
<dbReference type="Proteomes" id="UP000076154">
    <property type="component" value="Unassembled WGS sequence"/>
</dbReference>
<dbReference type="InParanoid" id="A0A369JWN8"/>
<protein>
    <submittedName>
        <fullName evidence="2">Uncharacterized protein</fullName>
    </submittedName>
</protein>
<feature type="chain" id="PRO_5016883948" evidence="1">
    <location>
        <begin position="20"/>
        <end position="306"/>
    </location>
</feature>
<gene>
    <name evidence="2" type="ORF">Hypma_008585</name>
</gene>
<evidence type="ECO:0000256" key="1">
    <source>
        <dbReference type="SAM" id="SignalP"/>
    </source>
</evidence>
<evidence type="ECO:0000313" key="3">
    <source>
        <dbReference type="Proteomes" id="UP000076154"/>
    </source>
</evidence>
<comment type="caution">
    <text evidence="2">The sequence shown here is derived from an EMBL/GenBank/DDBJ whole genome shotgun (WGS) entry which is preliminary data.</text>
</comment>
<proteinExistence type="predicted"/>
<reference evidence="2" key="1">
    <citation type="submission" date="2018-04" db="EMBL/GenBank/DDBJ databases">
        <title>Whole genome sequencing of Hypsizygus marmoreus.</title>
        <authorList>
            <person name="Choi I.-G."/>
            <person name="Min B."/>
            <person name="Kim J.-G."/>
            <person name="Kim S."/>
            <person name="Oh Y.-L."/>
            <person name="Kong W.-S."/>
            <person name="Park H."/>
            <person name="Jeong J."/>
            <person name="Song E.-S."/>
        </authorList>
    </citation>
    <scope>NUCLEOTIDE SEQUENCE [LARGE SCALE GENOMIC DNA]</scope>
    <source>
        <strain evidence="2">51987-8</strain>
    </source>
</reference>
<sequence length="306" mass="32261">MITVPFFTAMLALSTGVFGAYIPEHQLETRNLAALSRQAVVKIAGTVTKGSFRKVGQVFAGGLGFGKIATPFVAKAFAGGTVAAGAQVATLASEDKKRDLDGLEARNGPLLRAVQGMSRVVPQRFRATNLVHRGKQVAAGGTLAFIAGVGEAHGGQAAERSTARLALANQREAALAGGKRDLEERSFGLEGRDMDEELWARHPGFRAALNPGTVNALKTAATSVMAGVAAYNGGRVEGWGQGTPPEVFGQIKSAPLSTFKKLAPPMKLPALKIPFIGGASGNKRREYVEELVARALFEFMLEDDMQ</sequence>
<organism evidence="2 3">
    <name type="scientific">Hypsizygus marmoreus</name>
    <name type="common">White beech mushroom</name>
    <name type="synonym">Agaricus marmoreus</name>
    <dbReference type="NCBI Taxonomy" id="39966"/>
    <lineage>
        <taxon>Eukaryota</taxon>
        <taxon>Fungi</taxon>
        <taxon>Dikarya</taxon>
        <taxon>Basidiomycota</taxon>
        <taxon>Agaricomycotina</taxon>
        <taxon>Agaricomycetes</taxon>
        <taxon>Agaricomycetidae</taxon>
        <taxon>Agaricales</taxon>
        <taxon>Tricholomatineae</taxon>
        <taxon>Lyophyllaceae</taxon>
        <taxon>Hypsizygus</taxon>
    </lineage>
</organism>
<accession>A0A369JWN8</accession>
<evidence type="ECO:0000313" key="2">
    <source>
        <dbReference type="EMBL" id="RDB24063.1"/>
    </source>
</evidence>